<gene>
    <name evidence="11" type="primary">dsk1-1</name>
    <name evidence="11" type="ORF">CGGC5_v014122</name>
</gene>
<feature type="compositionally biased region" description="Low complexity" evidence="9">
    <location>
        <begin position="354"/>
        <end position="366"/>
    </location>
</feature>
<feature type="domain" description="Protein kinase" evidence="10">
    <location>
        <begin position="89"/>
        <end position="441"/>
    </location>
</feature>
<feature type="compositionally biased region" description="Low complexity" evidence="9">
    <location>
        <begin position="463"/>
        <end position="476"/>
    </location>
</feature>
<keyword evidence="3" id="KW-0808">Transferase</keyword>
<dbReference type="Pfam" id="PF00069">
    <property type="entry name" value="Pkinase"/>
    <property type="match status" value="1"/>
</dbReference>
<dbReference type="PANTHER" id="PTHR47634">
    <property type="entry name" value="PROTEIN KINASE DOMAIN-CONTAINING PROTEIN-RELATED"/>
    <property type="match status" value="1"/>
</dbReference>
<evidence type="ECO:0000256" key="6">
    <source>
        <dbReference type="ARBA" id="ARBA00022840"/>
    </source>
</evidence>
<sequence length="521" mass="58739">MGSIHSVVAKLPQGRNAADAERISSNYVPSEKDTLVSLLAAREPYSQEDLNMMQILLYNDDEPDERYWFYQEGILHPVQLGDQLSDGRYTIINKLGNGSFSTVWLAHDEVLSRKVAINIACAEAQRESDEFPSNEHGILQRLRGNPASHPGAEVIHPCLDTFTMQGPNGRHRCFVNDPTYLHSGNLLLALPDEELSKRSVRDLYTSFGLPQQYPVDICKKVSDFDEPIPENAPPYLVGKMYFNDKHAHKLRLSDAKLRISDFGESWRPAEHDRYELNIPEESRAPEALVVEKLRKPIGFPADVWALGCITVELYARYSVFQTYFPGFEEVWAEMVHVLGKPPQTWLDASKADIDSSNNDNGSNPDNETPRHRDPTSLSDHIVQLVDKDRSEKLIGIWEDADEDEKVPSGELRDLLSMLEQIFCWLPEDRIKADDLMNGDWMKNWGLPAIEAMEKAYEEKAQVTKKTSASSGSGSASNTMHHGKTDSPVNETRHGAIRGLFKAARWGLGTGVWLWLERALGI</sequence>
<evidence type="ECO:0000313" key="12">
    <source>
        <dbReference type="Proteomes" id="UP000011096"/>
    </source>
</evidence>
<reference evidence="11 12" key="1">
    <citation type="submission" date="2012-08" db="EMBL/GenBank/DDBJ databases">
        <authorList>
            <person name="Gan P.H.P."/>
            <person name="Ikeda K."/>
            <person name="Irieda H."/>
            <person name="Narusaka M."/>
            <person name="O'Connell R.J."/>
            <person name="Narusaka Y."/>
            <person name="Takano Y."/>
            <person name="Kubo Y."/>
            <person name="Shirasu K."/>
        </authorList>
    </citation>
    <scope>NUCLEOTIDE SEQUENCE [LARGE SCALE GENOMIC DNA]</scope>
    <source>
        <strain evidence="11 12">Nara gc5</strain>
    </source>
</reference>
<dbReference type="InterPro" id="IPR000719">
    <property type="entry name" value="Prot_kinase_dom"/>
</dbReference>
<name>A0A7J6IM50_COLFN</name>
<evidence type="ECO:0000256" key="2">
    <source>
        <dbReference type="ARBA" id="ARBA00022527"/>
    </source>
</evidence>
<proteinExistence type="predicted"/>
<dbReference type="InParanoid" id="A0A7J6IM50"/>
<dbReference type="GO" id="GO:0005737">
    <property type="term" value="C:cytoplasm"/>
    <property type="evidence" value="ECO:0007669"/>
    <property type="project" value="TreeGrafter"/>
</dbReference>
<dbReference type="GO" id="GO:0000245">
    <property type="term" value="P:spliceosomal complex assembly"/>
    <property type="evidence" value="ECO:0007669"/>
    <property type="project" value="TreeGrafter"/>
</dbReference>
<dbReference type="SMART" id="SM00220">
    <property type="entry name" value="S_TKc"/>
    <property type="match status" value="1"/>
</dbReference>
<feature type="region of interest" description="Disordered" evidence="9">
    <location>
        <begin position="463"/>
        <end position="490"/>
    </location>
</feature>
<evidence type="ECO:0000256" key="3">
    <source>
        <dbReference type="ARBA" id="ARBA00022679"/>
    </source>
</evidence>
<keyword evidence="4" id="KW-0547">Nucleotide-binding</keyword>
<dbReference type="Proteomes" id="UP000011096">
    <property type="component" value="Unassembled WGS sequence"/>
</dbReference>
<dbReference type="AlphaFoldDB" id="A0A7J6IM50"/>
<dbReference type="InterPro" id="IPR011009">
    <property type="entry name" value="Kinase-like_dom_sf"/>
</dbReference>
<keyword evidence="6" id="KW-0067">ATP-binding</keyword>
<accession>A0A7J6IM50</accession>
<evidence type="ECO:0000256" key="9">
    <source>
        <dbReference type="SAM" id="MobiDB-lite"/>
    </source>
</evidence>
<evidence type="ECO:0000256" key="8">
    <source>
        <dbReference type="ARBA" id="ARBA00048679"/>
    </source>
</evidence>
<dbReference type="InterPro" id="IPR051334">
    <property type="entry name" value="SRPK"/>
</dbReference>
<evidence type="ECO:0000259" key="10">
    <source>
        <dbReference type="PROSITE" id="PS50011"/>
    </source>
</evidence>
<feature type="region of interest" description="Disordered" evidence="9">
    <location>
        <begin position="348"/>
        <end position="378"/>
    </location>
</feature>
<keyword evidence="5 11" id="KW-0418">Kinase</keyword>
<evidence type="ECO:0000313" key="11">
    <source>
        <dbReference type="EMBL" id="KAF4477849.1"/>
    </source>
</evidence>
<dbReference type="GO" id="GO:0004674">
    <property type="term" value="F:protein serine/threonine kinase activity"/>
    <property type="evidence" value="ECO:0007669"/>
    <property type="project" value="UniProtKB-KW"/>
</dbReference>
<dbReference type="OrthoDB" id="5979581at2759"/>
<evidence type="ECO:0000256" key="5">
    <source>
        <dbReference type="ARBA" id="ARBA00022777"/>
    </source>
</evidence>
<reference evidence="11 12" key="2">
    <citation type="submission" date="2020-04" db="EMBL/GenBank/DDBJ databases">
        <title>Genome sequencing and assembly of multiple isolates from the Colletotrichum gloeosporioides species complex.</title>
        <authorList>
            <person name="Gan P."/>
            <person name="Shirasu K."/>
        </authorList>
    </citation>
    <scope>NUCLEOTIDE SEQUENCE [LARGE SCALE GENOMIC DNA]</scope>
    <source>
        <strain evidence="11 12">Nara gc5</strain>
    </source>
</reference>
<comment type="catalytic activity">
    <reaction evidence="7">
        <text>L-threonyl-[protein] + ATP = O-phospho-L-threonyl-[protein] + ADP + H(+)</text>
        <dbReference type="Rhea" id="RHEA:46608"/>
        <dbReference type="Rhea" id="RHEA-COMP:11060"/>
        <dbReference type="Rhea" id="RHEA-COMP:11605"/>
        <dbReference type="ChEBI" id="CHEBI:15378"/>
        <dbReference type="ChEBI" id="CHEBI:30013"/>
        <dbReference type="ChEBI" id="CHEBI:30616"/>
        <dbReference type="ChEBI" id="CHEBI:61977"/>
        <dbReference type="ChEBI" id="CHEBI:456216"/>
        <dbReference type="EC" id="2.7.11.1"/>
    </reaction>
</comment>
<evidence type="ECO:0000256" key="4">
    <source>
        <dbReference type="ARBA" id="ARBA00022741"/>
    </source>
</evidence>
<protein>
    <recommendedName>
        <fullName evidence="1">non-specific serine/threonine protein kinase</fullName>
        <ecNumber evidence="1">2.7.11.1</ecNumber>
    </recommendedName>
</protein>
<dbReference type="GO" id="GO:0005634">
    <property type="term" value="C:nucleus"/>
    <property type="evidence" value="ECO:0007669"/>
    <property type="project" value="TreeGrafter"/>
</dbReference>
<dbReference type="Gene3D" id="3.30.200.20">
    <property type="entry name" value="Phosphorylase Kinase, domain 1"/>
    <property type="match status" value="1"/>
</dbReference>
<comment type="catalytic activity">
    <reaction evidence="8">
        <text>L-seryl-[protein] + ATP = O-phospho-L-seryl-[protein] + ADP + H(+)</text>
        <dbReference type="Rhea" id="RHEA:17989"/>
        <dbReference type="Rhea" id="RHEA-COMP:9863"/>
        <dbReference type="Rhea" id="RHEA-COMP:11604"/>
        <dbReference type="ChEBI" id="CHEBI:15378"/>
        <dbReference type="ChEBI" id="CHEBI:29999"/>
        <dbReference type="ChEBI" id="CHEBI:30616"/>
        <dbReference type="ChEBI" id="CHEBI:83421"/>
        <dbReference type="ChEBI" id="CHEBI:456216"/>
        <dbReference type="EC" id="2.7.11.1"/>
    </reaction>
</comment>
<keyword evidence="12" id="KW-1185">Reference proteome</keyword>
<organism evidence="11 12">
    <name type="scientific">Colletotrichum fructicola (strain Nara gc5)</name>
    <name type="common">Anthracnose fungus</name>
    <name type="synonym">Colletotrichum gloeosporioides (strain Nara gc5)</name>
    <dbReference type="NCBI Taxonomy" id="1213859"/>
    <lineage>
        <taxon>Eukaryota</taxon>
        <taxon>Fungi</taxon>
        <taxon>Dikarya</taxon>
        <taxon>Ascomycota</taxon>
        <taxon>Pezizomycotina</taxon>
        <taxon>Sordariomycetes</taxon>
        <taxon>Hypocreomycetidae</taxon>
        <taxon>Glomerellales</taxon>
        <taxon>Glomerellaceae</taxon>
        <taxon>Colletotrichum</taxon>
        <taxon>Colletotrichum gloeosporioides species complex</taxon>
    </lineage>
</organism>
<dbReference type="PROSITE" id="PS50011">
    <property type="entry name" value="PROTEIN_KINASE_DOM"/>
    <property type="match status" value="1"/>
</dbReference>
<dbReference type="PANTHER" id="PTHR47634:SF9">
    <property type="entry name" value="PROTEIN KINASE DOMAIN-CONTAINING PROTEIN-RELATED"/>
    <property type="match status" value="1"/>
</dbReference>
<evidence type="ECO:0000256" key="7">
    <source>
        <dbReference type="ARBA" id="ARBA00047899"/>
    </source>
</evidence>
<evidence type="ECO:0000256" key="1">
    <source>
        <dbReference type="ARBA" id="ARBA00012513"/>
    </source>
</evidence>
<dbReference type="GO" id="GO:0005524">
    <property type="term" value="F:ATP binding"/>
    <property type="evidence" value="ECO:0007669"/>
    <property type="project" value="UniProtKB-KW"/>
</dbReference>
<comment type="caution">
    <text evidence="11">The sequence shown here is derived from an EMBL/GenBank/DDBJ whole genome shotgun (WGS) entry which is preliminary data.</text>
</comment>
<dbReference type="GeneID" id="43609096"/>
<keyword evidence="2" id="KW-0723">Serine/threonine-protein kinase</keyword>
<dbReference type="SUPFAM" id="SSF56112">
    <property type="entry name" value="Protein kinase-like (PK-like)"/>
    <property type="match status" value="1"/>
</dbReference>
<dbReference type="Gene3D" id="1.10.510.10">
    <property type="entry name" value="Transferase(Phosphotransferase) domain 1"/>
    <property type="match status" value="1"/>
</dbReference>
<dbReference type="EMBL" id="ANPB02000008">
    <property type="protein sequence ID" value="KAF4477849.1"/>
    <property type="molecule type" value="Genomic_DNA"/>
</dbReference>
<dbReference type="EC" id="2.7.11.1" evidence="1"/>
<dbReference type="RefSeq" id="XP_066007694.1">
    <property type="nucleotide sequence ID" value="XM_066153038.1"/>
</dbReference>
<dbReference type="GO" id="GO:0050684">
    <property type="term" value="P:regulation of mRNA processing"/>
    <property type="evidence" value="ECO:0007669"/>
    <property type="project" value="TreeGrafter"/>
</dbReference>